<dbReference type="AlphaFoldDB" id="A0A7G9YSZ6"/>
<dbReference type="EMBL" id="MT631461">
    <property type="protein sequence ID" value="QNO51130.1"/>
    <property type="molecule type" value="Genomic_DNA"/>
</dbReference>
<reference evidence="1" key="1">
    <citation type="submission" date="2020-06" db="EMBL/GenBank/DDBJ databases">
        <title>Unique genomic features of the anaerobic methanotrophic archaea.</title>
        <authorList>
            <person name="Chadwick G.L."/>
            <person name="Skennerton C.T."/>
            <person name="Laso-Perez R."/>
            <person name="Leu A.O."/>
            <person name="Speth D.R."/>
            <person name="Yu H."/>
            <person name="Morgan-Lang C."/>
            <person name="Hatzenpichler R."/>
            <person name="Goudeau D."/>
            <person name="Malmstrom R."/>
            <person name="Brazelton W.J."/>
            <person name="Woyke T."/>
            <person name="Hallam S.J."/>
            <person name="Tyson G.W."/>
            <person name="Wegener G."/>
            <person name="Boetius A."/>
            <person name="Orphan V."/>
        </authorList>
    </citation>
    <scope>NUCLEOTIDE SEQUENCE</scope>
</reference>
<organism evidence="1">
    <name type="scientific">Candidatus Methanophagaceae archaeon ANME-1 ERB6</name>
    <dbReference type="NCBI Taxonomy" id="2759912"/>
    <lineage>
        <taxon>Archaea</taxon>
        <taxon>Methanobacteriati</taxon>
        <taxon>Methanobacteriota</taxon>
        <taxon>Stenosarchaea group</taxon>
        <taxon>Methanomicrobia</taxon>
        <taxon>Candidatus Methanophagales</taxon>
        <taxon>Candidatus Methanophagaceae</taxon>
    </lineage>
</organism>
<protein>
    <submittedName>
        <fullName evidence="1">Uncharacterized protein</fullName>
    </submittedName>
</protein>
<name>A0A7G9YSZ6_9EURY</name>
<proteinExistence type="predicted"/>
<sequence>MYNRPFDDQSQKRIFLETIAFITLLELVENLGISGATEFIIQYEKGDGDYTEMRKEIFDKKGLDEILEEMKSVGGDKEK</sequence>
<accession>A0A7G9YSZ6</accession>
<evidence type="ECO:0000313" key="1">
    <source>
        <dbReference type="EMBL" id="QNO51130.1"/>
    </source>
</evidence>
<gene>
    <name evidence="1" type="ORF">OLNPMGDC_00021</name>
</gene>